<evidence type="ECO:0000313" key="2">
    <source>
        <dbReference type="EMBL" id="MBP1473717.1"/>
    </source>
</evidence>
<organism evidence="2 3">
    <name type="scientific">Frateuria flava</name>
    <dbReference type="NCBI Taxonomy" id="2821489"/>
    <lineage>
        <taxon>Bacteria</taxon>
        <taxon>Pseudomonadati</taxon>
        <taxon>Pseudomonadota</taxon>
        <taxon>Gammaproteobacteria</taxon>
        <taxon>Lysobacterales</taxon>
        <taxon>Rhodanobacteraceae</taxon>
        <taxon>Frateuria</taxon>
    </lineage>
</organism>
<evidence type="ECO:0000256" key="1">
    <source>
        <dbReference type="SAM" id="SignalP"/>
    </source>
</evidence>
<evidence type="ECO:0000313" key="3">
    <source>
        <dbReference type="Proteomes" id="UP000823790"/>
    </source>
</evidence>
<sequence>MKSVSKAALCLALGAALAAPAAQAGEFTLGGKIYADASQIQQHDRVTGARSSDTDADLKRMYLDADYAFDPAWSVHVTGDVNWLRGERDPDLWLKHAYVQRKFGASAQVRLGVDDMPWITLGSQWYGYRYIDALSTSMQKIDDAADWGVHLKGVLAPKLDYAVAVVTGAGYKRPSHGRRADVEALLAYHPGAHTVLALGGYDGQQGEDGDLVPLYHTARRVDLMAAYADDTWRLGVRYAYASNWGGVHRASSERGRSWSTWGSVQVARQWSLFARYDRMQPKRLQDPGQRTWYANAGIEWKPAKRLRLALVAKRNAVERHGRELRNGDELGVWSEISF</sequence>
<dbReference type="SUPFAM" id="SSF56935">
    <property type="entry name" value="Porins"/>
    <property type="match status" value="1"/>
</dbReference>
<feature type="signal peptide" evidence="1">
    <location>
        <begin position="1"/>
        <end position="24"/>
    </location>
</feature>
<gene>
    <name evidence="2" type="ORF">J7I44_05360</name>
</gene>
<dbReference type="EMBL" id="JAGJRS010000012">
    <property type="protein sequence ID" value="MBP1473717.1"/>
    <property type="molecule type" value="Genomic_DNA"/>
</dbReference>
<name>A0ABS4DL04_9GAMM</name>
<reference evidence="2 3" key="1">
    <citation type="submission" date="2021-04" db="EMBL/GenBank/DDBJ databases">
        <authorList>
            <person name="Huq M.A."/>
        </authorList>
    </citation>
    <scope>NUCLEOTIDE SEQUENCE [LARGE SCALE GENOMIC DNA]</scope>
    <source>
        <strain evidence="2 3">MAH-13</strain>
    </source>
</reference>
<comment type="caution">
    <text evidence="2">The sequence shown here is derived from an EMBL/GenBank/DDBJ whole genome shotgun (WGS) entry which is preliminary data.</text>
</comment>
<protein>
    <recommendedName>
        <fullName evidence="4">Porin</fullName>
    </recommendedName>
</protein>
<dbReference type="Proteomes" id="UP000823790">
    <property type="component" value="Unassembled WGS sequence"/>
</dbReference>
<proteinExistence type="predicted"/>
<keyword evidence="3" id="KW-1185">Reference proteome</keyword>
<keyword evidence="1" id="KW-0732">Signal</keyword>
<dbReference type="RefSeq" id="WP_209616994.1">
    <property type="nucleotide sequence ID" value="NZ_JAGJRS010000012.1"/>
</dbReference>
<evidence type="ECO:0008006" key="4">
    <source>
        <dbReference type="Google" id="ProtNLM"/>
    </source>
</evidence>
<feature type="chain" id="PRO_5046346622" description="Porin" evidence="1">
    <location>
        <begin position="25"/>
        <end position="338"/>
    </location>
</feature>
<accession>A0ABS4DL04</accession>
<dbReference type="InterPro" id="IPR023614">
    <property type="entry name" value="Porin_dom_sf"/>
</dbReference>
<dbReference type="Gene3D" id="2.40.160.10">
    <property type="entry name" value="Porin"/>
    <property type="match status" value="1"/>
</dbReference>